<dbReference type="OrthoDB" id="7870513at2759"/>
<dbReference type="STRING" id="7238.B4I6U2"/>
<keyword evidence="2" id="KW-1185">Reference proteome</keyword>
<dbReference type="AlphaFoldDB" id="B4I6U2"/>
<proteinExistence type="predicted"/>
<dbReference type="PhylomeDB" id="B4I6U2"/>
<dbReference type="EMBL" id="CH480823">
    <property type="protein sequence ID" value="EDW56040.1"/>
    <property type="molecule type" value="Genomic_DNA"/>
</dbReference>
<sequence>MTKYFNTHILQSLVTELSAEYRDRYLNRSSAGRYVLYASSDPCKELHPRTVKKSLLNLFGRNESPNECVVRIREENFPKITEPLGLESAVDKMGKSEEEGLGMGTNSKSSTSIINLDQRARGGLNASYDPNMLFENEYQSNWTGESNSNFFSNPSILWIEKQIQSYTDAHHAQMQEKQVDLDEPSSAMNQMPFQEASSELSSEENDIPEQVIHLFDSWDNWWNQIRRHDEPNPFVVDCWELLWNLLSYCIRIVRLFFLNRGEEPGRWLIRFYMDRAHYASFILGPATDECIAVLADHIVTIIKWAMNKEVQPSDIADEPQ</sequence>
<name>B4I6U2_DROSE</name>
<dbReference type="KEGG" id="dse:6614880"/>
<reference evidence="1 2" key="1">
    <citation type="journal article" date="2007" name="Nature">
        <title>Evolution of genes and genomes on the Drosophila phylogeny.</title>
        <authorList>
            <consortium name="Drosophila 12 Genomes Consortium"/>
            <person name="Clark A.G."/>
            <person name="Eisen M.B."/>
            <person name="Smith D.R."/>
            <person name="Bergman C.M."/>
            <person name="Oliver B."/>
            <person name="Markow T.A."/>
            <person name="Kaufman T.C."/>
            <person name="Kellis M."/>
            <person name="Gelbart W."/>
            <person name="Iyer V.N."/>
            <person name="Pollard D.A."/>
            <person name="Sackton T.B."/>
            <person name="Larracuente A.M."/>
            <person name="Singh N.D."/>
            <person name="Abad J.P."/>
            <person name="Abt D.N."/>
            <person name="Adryan B."/>
            <person name="Aguade M."/>
            <person name="Akashi H."/>
            <person name="Anderson W.W."/>
            <person name="Aquadro C.F."/>
            <person name="Ardell D.H."/>
            <person name="Arguello R."/>
            <person name="Artieri C.G."/>
            <person name="Barbash D.A."/>
            <person name="Barker D."/>
            <person name="Barsanti P."/>
            <person name="Batterham P."/>
            <person name="Batzoglou S."/>
            <person name="Begun D."/>
            <person name="Bhutkar A."/>
            <person name="Blanco E."/>
            <person name="Bosak S.A."/>
            <person name="Bradley R.K."/>
            <person name="Brand A.D."/>
            <person name="Brent M.R."/>
            <person name="Brooks A.N."/>
            <person name="Brown R.H."/>
            <person name="Butlin R.K."/>
            <person name="Caggese C."/>
            <person name="Calvi B.R."/>
            <person name="Bernardo de Carvalho A."/>
            <person name="Caspi A."/>
            <person name="Castrezana S."/>
            <person name="Celniker S.E."/>
            <person name="Chang J.L."/>
            <person name="Chapple C."/>
            <person name="Chatterji S."/>
            <person name="Chinwalla A."/>
            <person name="Civetta A."/>
            <person name="Clifton S.W."/>
            <person name="Comeron J.M."/>
            <person name="Costello J.C."/>
            <person name="Coyne J.A."/>
            <person name="Daub J."/>
            <person name="David R.G."/>
            <person name="Delcher A.L."/>
            <person name="Delehaunty K."/>
            <person name="Do C.B."/>
            <person name="Ebling H."/>
            <person name="Edwards K."/>
            <person name="Eickbush T."/>
            <person name="Evans J.D."/>
            <person name="Filipski A."/>
            <person name="Findeiss S."/>
            <person name="Freyhult E."/>
            <person name="Fulton L."/>
            <person name="Fulton R."/>
            <person name="Garcia A.C."/>
            <person name="Gardiner A."/>
            <person name="Garfield D.A."/>
            <person name="Garvin B.E."/>
            <person name="Gibson G."/>
            <person name="Gilbert D."/>
            <person name="Gnerre S."/>
            <person name="Godfrey J."/>
            <person name="Good R."/>
            <person name="Gotea V."/>
            <person name="Gravely B."/>
            <person name="Greenberg A.J."/>
            <person name="Griffiths-Jones S."/>
            <person name="Gross S."/>
            <person name="Guigo R."/>
            <person name="Gustafson E.A."/>
            <person name="Haerty W."/>
            <person name="Hahn M.W."/>
            <person name="Halligan D.L."/>
            <person name="Halpern A.L."/>
            <person name="Halter G.M."/>
            <person name="Han M.V."/>
            <person name="Heger A."/>
            <person name="Hillier L."/>
            <person name="Hinrichs A.S."/>
            <person name="Holmes I."/>
            <person name="Hoskins R.A."/>
            <person name="Hubisz M.J."/>
            <person name="Hultmark D."/>
            <person name="Huntley M.A."/>
            <person name="Jaffe D.B."/>
            <person name="Jagadeeshan S."/>
            <person name="Jeck W.R."/>
            <person name="Johnson J."/>
            <person name="Jones C.D."/>
            <person name="Jordan W.C."/>
            <person name="Karpen G.H."/>
            <person name="Kataoka E."/>
            <person name="Keightley P.D."/>
            <person name="Kheradpour P."/>
            <person name="Kirkness E.F."/>
            <person name="Koerich L.B."/>
            <person name="Kristiansen K."/>
            <person name="Kudrna D."/>
            <person name="Kulathinal R.J."/>
            <person name="Kumar S."/>
            <person name="Kwok R."/>
            <person name="Lander E."/>
            <person name="Langley C.H."/>
            <person name="Lapoint R."/>
            <person name="Lazzaro B.P."/>
            <person name="Lee S.J."/>
            <person name="Levesque L."/>
            <person name="Li R."/>
            <person name="Lin C.F."/>
            <person name="Lin M.F."/>
            <person name="Lindblad-Toh K."/>
            <person name="Llopart A."/>
            <person name="Long M."/>
            <person name="Low L."/>
            <person name="Lozovsky E."/>
            <person name="Lu J."/>
            <person name="Luo M."/>
            <person name="Machado C.A."/>
            <person name="Makalowski W."/>
            <person name="Marzo M."/>
            <person name="Matsuda M."/>
            <person name="Matzkin L."/>
            <person name="McAllister B."/>
            <person name="McBride C.S."/>
            <person name="McKernan B."/>
            <person name="McKernan K."/>
            <person name="Mendez-Lago M."/>
            <person name="Minx P."/>
            <person name="Mollenhauer M.U."/>
            <person name="Montooth K."/>
            <person name="Mount S.M."/>
            <person name="Mu X."/>
            <person name="Myers E."/>
            <person name="Negre B."/>
            <person name="Newfeld S."/>
            <person name="Nielsen R."/>
            <person name="Noor M.A."/>
            <person name="O'Grady P."/>
            <person name="Pachter L."/>
            <person name="Papaceit M."/>
            <person name="Parisi M.J."/>
            <person name="Parisi M."/>
            <person name="Parts L."/>
            <person name="Pedersen J.S."/>
            <person name="Pesole G."/>
            <person name="Phillippy A.M."/>
            <person name="Ponting C.P."/>
            <person name="Pop M."/>
            <person name="Porcelli D."/>
            <person name="Powell J.R."/>
            <person name="Prohaska S."/>
            <person name="Pruitt K."/>
            <person name="Puig M."/>
            <person name="Quesneville H."/>
            <person name="Ram K.R."/>
            <person name="Rand D."/>
            <person name="Rasmussen M.D."/>
            <person name="Reed L.K."/>
            <person name="Reenan R."/>
            <person name="Reily A."/>
            <person name="Remington K.A."/>
            <person name="Rieger T.T."/>
            <person name="Ritchie M.G."/>
            <person name="Robin C."/>
            <person name="Rogers Y.H."/>
            <person name="Rohde C."/>
            <person name="Rozas J."/>
            <person name="Rubenfield M.J."/>
            <person name="Ruiz A."/>
            <person name="Russo S."/>
            <person name="Salzberg S.L."/>
            <person name="Sanchez-Gracia A."/>
            <person name="Saranga D.J."/>
            <person name="Sato H."/>
            <person name="Schaeffer S.W."/>
            <person name="Schatz M.C."/>
            <person name="Schlenke T."/>
            <person name="Schwartz R."/>
            <person name="Segarra C."/>
            <person name="Singh R.S."/>
            <person name="Sirot L."/>
            <person name="Sirota M."/>
            <person name="Sisneros N.B."/>
            <person name="Smith C.D."/>
            <person name="Smith T.F."/>
            <person name="Spieth J."/>
            <person name="Stage D.E."/>
            <person name="Stark A."/>
            <person name="Stephan W."/>
            <person name="Strausberg R.L."/>
            <person name="Strempel S."/>
            <person name="Sturgill D."/>
            <person name="Sutton G."/>
            <person name="Sutton G.G."/>
            <person name="Tao W."/>
            <person name="Teichmann S."/>
            <person name="Tobari Y.N."/>
            <person name="Tomimura Y."/>
            <person name="Tsolas J.M."/>
            <person name="Valente V.L."/>
            <person name="Venter E."/>
            <person name="Venter J.C."/>
            <person name="Vicario S."/>
            <person name="Vieira F.G."/>
            <person name="Vilella A.J."/>
            <person name="Villasante A."/>
            <person name="Walenz B."/>
            <person name="Wang J."/>
            <person name="Wasserman M."/>
            <person name="Watts T."/>
            <person name="Wilson D."/>
            <person name="Wilson R.K."/>
            <person name="Wing R.A."/>
            <person name="Wolfner M.F."/>
            <person name="Wong A."/>
            <person name="Wong G.K."/>
            <person name="Wu C.I."/>
            <person name="Wu G."/>
            <person name="Yamamoto D."/>
            <person name="Yang H.P."/>
            <person name="Yang S.P."/>
            <person name="Yorke J.A."/>
            <person name="Yoshida K."/>
            <person name="Zdobnov E."/>
            <person name="Zhang P."/>
            <person name="Zhang Y."/>
            <person name="Zimin A.V."/>
            <person name="Baldwin J."/>
            <person name="Abdouelleil A."/>
            <person name="Abdulkadir J."/>
            <person name="Abebe A."/>
            <person name="Abera B."/>
            <person name="Abreu J."/>
            <person name="Acer S.C."/>
            <person name="Aftuck L."/>
            <person name="Alexander A."/>
            <person name="An P."/>
            <person name="Anderson E."/>
            <person name="Anderson S."/>
            <person name="Arachi H."/>
            <person name="Azer M."/>
            <person name="Bachantsang P."/>
            <person name="Barry A."/>
            <person name="Bayul T."/>
            <person name="Berlin A."/>
            <person name="Bessette D."/>
            <person name="Bloom T."/>
            <person name="Blye J."/>
            <person name="Boguslavskiy L."/>
            <person name="Bonnet C."/>
            <person name="Boukhgalter B."/>
            <person name="Bourzgui I."/>
            <person name="Brown A."/>
            <person name="Cahill P."/>
            <person name="Channer S."/>
            <person name="Cheshatsang Y."/>
            <person name="Chuda L."/>
            <person name="Citroen M."/>
            <person name="Collymore A."/>
            <person name="Cooke P."/>
            <person name="Costello M."/>
            <person name="D'Aco K."/>
            <person name="Daza R."/>
            <person name="De Haan G."/>
            <person name="DeGray S."/>
            <person name="DeMaso C."/>
            <person name="Dhargay N."/>
            <person name="Dooley K."/>
            <person name="Dooley E."/>
            <person name="Doricent M."/>
            <person name="Dorje P."/>
            <person name="Dorjee K."/>
            <person name="Dupes A."/>
            <person name="Elong R."/>
            <person name="Falk J."/>
            <person name="Farina A."/>
            <person name="Faro S."/>
            <person name="Ferguson D."/>
            <person name="Fisher S."/>
            <person name="Foley C.D."/>
            <person name="Franke A."/>
            <person name="Friedrich D."/>
            <person name="Gadbois L."/>
            <person name="Gearin G."/>
            <person name="Gearin C.R."/>
            <person name="Giannoukos G."/>
            <person name="Goode T."/>
            <person name="Graham J."/>
            <person name="Grandbois E."/>
            <person name="Grewal S."/>
            <person name="Gyaltsen K."/>
            <person name="Hafez N."/>
            <person name="Hagos B."/>
            <person name="Hall J."/>
            <person name="Henson C."/>
            <person name="Hollinger A."/>
            <person name="Honan T."/>
            <person name="Huard M.D."/>
            <person name="Hughes L."/>
            <person name="Hurhula B."/>
            <person name="Husby M.E."/>
            <person name="Kamat A."/>
            <person name="Kanga B."/>
            <person name="Kashin S."/>
            <person name="Khazanovich D."/>
            <person name="Kisner P."/>
            <person name="Lance K."/>
            <person name="Lara M."/>
            <person name="Lee W."/>
            <person name="Lennon N."/>
            <person name="Letendre F."/>
            <person name="LeVine R."/>
            <person name="Lipovsky A."/>
            <person name="Liu X."/>
            <person name="Liu J."/>
            <person name="Liu S."/>
            <person name="Lokyitsang T."/>
            <person name="Lokyitsang Y."/>
            <person name="Lubonja R."/>
            <person name="Lui A."/>
            <person name="MacDonald P."/>
            <person name="Magnisalis V."/>
            <person name="Maru K."/>
            <person name="Matthews C."/>
            <person name="McCusker W."/>
            <person name="McDonough S."/>
            <person name="Mehta T."/>
            <person name="Meldrim J."/>
            <person name="Meneus L."/>
            <person name="Mihai O."/>
            <person name="Mihalev A."/>
            <person name="Mihova T."/>
            <person name="Mittelman R."/>
            <person name="Mlenga V."/>
            <person name="Montmayeur A."/>
            <person name="Mulrain L."/>
            <person name="Navidi A."/>
            <person name="Naylor J."/>
            <person name="Negash T."/>
            <person name="Nguyen T."/>
            <person name="Nguyen N."/>
            <person name="Nicol R."/>
            <person name="Norbu C."/>
            <person name="Norbu N."/>
            <person name="Novod N."/>
            <person name="O'Neill B."/>
            <person name="Osman S."/>
            <person name="Markiewicz E."/>
            <person name="Oyono O.L."/>
            <person name="Patti C."/>
            <person name="Phunkhang P."/>
            <person name="Pierre F."/>
            <person name="Priest M."/>
            <person name="Raghuraman S."/>
            <person name="Rege F."/>
            <person name="Reyes R."/>
            <person name="Rise C."/>
            <person name="Rogov P."/>
            <person name="Ross K."/>
            <person name="Ryan E."/>
            <person name="Settipalli S."/>
            <person name="Shea T."/>
            <person name="Sherpa N."/>
            <person name="Shi L."/>
            <person name="Shih D."/>
            <person name="Sparrow T."/>
            <person name="Spaulding J."/>
            <person name="Stalker J."/>
            <person name="Stange-Thomann N."/>
            <person name="Stavropoulos S."/>
            <person name="Stone C."/>
            <person name="Strader C."/>
            <person name="Tesfaye S."/>
            <person name="Thomson T."/>
            <person name="Thoulutsang Y."/>
            <person name="Thoulutsang D."/>
            <person name="Topham K."/>
            <person name="Topping I."/>
            <person name="Tsamla T."/>
            <person name="Vassiliev H."/>
            <person name="Vo A."/>
            <person name="Wangchuk T."/>
            <person name="Wangdi T."/>
            <person name="Weiand M."/>
            <person name="Wilkinson J."/>
            <person name="Wilson A."/>
            <person name="Yadav S."/>
            <person name="Young G."/>
            <person name="Yu Q."/>
            <person name="Zembek L."/>
            <person name="Zhong D."/>
            <person name="Zimmer A."/>
            <person name="Zwirko Z."/>
            <person name="Jaffe D.B."/>
            <person name="Alvarez P."/>
            <person name="Brockman W."/>
            <person name="Butler J."/>
            <person name="Chin C."/>
            <person name="Gnerre S."/>
            <person name="Grabherr M."/>
            <person name="Kleber M."/>
            <person name="Mauceli E."/>
            <person name="MacCallum I."/>
        </authorList>
    </citation>
    <scope>NUCLEOTIDE SEQUENCE [LARGE SCALE GENOMIC DNA]</scope>
    <source>
        <strain evidence="2">Rob3c / Tucson 14021-0248.25</strain>
    </source>
</reference>
<accession>B4I6U2</accession>
<dbReference type="Proteomes" id="UP000001292">
    <property type="component" value="Unassembled WGS sequence"/>
</dbReference>
<organism evidence="2">
    <name type="scientific">Drosophila sechellia</name>
    <name type="common">Fruit fly</name>
    <dbReference type="NCBI Taxonomy" id="7238"/>
    <lineage>
        <taxon>Eukaryota</taxon>
        <taxon>Metazoa</taxon>
        <taxon>Ecdysozoa</taxon>
        <taxon>Arthropoda</taxon>
        <taxon>Hexapoda</taxon>
        <taxon>Insecta</taxon>
        <taxon>Pterygota</taxon>
        <taxon>Neoptera</taxon>
        <taxon>Endopterygota</taxon>
        <taxon>Diptera</taxon>
        <taxon>Brachycera</taxon>
        <taxon>Muscomorpha</taxon>
        <taxon>Ephydroidea</taxon>
        <taxon>Drosophilidae</taxon>
        <taxon>Drosophila</taxon>
        <taxon>Sophophora</taxon>
    </lineage>
</organism>
<gene>
    <name evidence="1" type="primary">Dsec\GM22801</name>
    <name evidence="1" type="ORF">Dsec_GM22801</name>
</gene>
<dbReference type="OMA" id="DPCKELH"/>
<evidence type="ECO:0000313" key="2">
    <source>
        <dbReference type="Proteomes" id="UP000001292"/>
    </source>
</evidence>
<protein>
    <submittedName>
        <fullName evidence="1">GM22801</fullName>
    </submittedName>
</protein>
<dbReference type="HOGENOM" id="CLU_799900_0_0_1"/>
<evidence type="ECO:0000313" key="1">
    <source>
        <dbReference type="EMBL" id="EDW56040.1"/>
    </source>
</evidence>